<evidence type="ECO:0000256" key="1">
    <source>
        <dbReference type="ARBA" id="ARBA00004613"/>
    </source>
</evidence>
<keyword evidence="5" id="KW-0964">Secreted</keyword>
<dbReference type="PANTHER" id="PTHR11419:SF0">
    <property type="entry name" value="INTERFERON GAMMA"/>
    <property type="match status" value="1"/>
</dbReference>
<dbReference type="PANTHER" id="PTHR11419">
    <property type="entry name" value="INTERFERON GAMMA"/>
    <property type="match status" value="1"/>
</dbReference>
<evidence type="ECO:0000256" key="3">
    <source>
        <dbReference type="ARBA" id="ARBA00016945"/>
    </source>
</evidence>
<evidence type="ECO:0000256" key="4">
    <source>
        <dbReference type="ARBA" id="ARBA00022514"/>
    </source>
</evidence>
<comment type="similarity">
    <text evidence="2">Belongs to the type II (or gamma) interferon family.</text>
</comment>
<evidence type="ECO:0000256" key="6">
    <source>
        <dbReference type="ARBA" id="ARBA00022604"/>
    </source>
</evidence>
<dbReference type="SUPFAM" id="SSF47266">
    <property type="entry name" value="4-helical cytokines"/>
    <property type="match status" value="2"/>
</dbReference>
<accession>S7MEP8</accession>
<keyword evidence="7" id="KW-0051">Antiviral defense</keyword>
<dbReference type="GO" id="GO:0006959">
    <property type="term" value="P:humoral immune response"/>
    <property type="evidence" value="ECO:0007669"/>
    <property type="project" value="TreeGrafter"/>
</dbReference>
<evidence type="ECO:0000256" key="5">
    <source>
        <dbReference type="ARBA" id="ARBA00022525"/>
    </source>
</evidence>
<evidence type="ECO:0000256" key="8">
    <source>
        <dbReference type="ARBA" id="ARBA00023180"/>
    </source>
</evidence>
<keyword evidence="6" id="KW-0341">Growth regulation</keyword>
<keyword evidence="9" id="KW-0873">Pyrrolidone carboxylic acid</keyword>
<evidence type="ECO:0000313" key="12">
    <source>
        <dbReference type="EMBL" id="EPQ01655.1"/>
    </source>
</evidence>
<organism evidence="12 13">
    <name type="scientific">Myotis brandtii</name>
    <name type="common">Brandt's bat</name>
    <dbReference type="NCBI Taxonomy" id="109478"/>
    <lineage>
        <taxon>Eukaryota</taxon>
        <taxon>Metazoa</taxon>
        <taxon>Chordata</taxon>
        <taxon>Craniata</taxon>
        <taxon>Vertebrata</taxon>
        <taxon>Euteleostomi</taxon>
        <taxon>Mammalia</taxon>
        <taxon>Eutheria</taxon>
        <taxon>Laurasiatheria</taxon>
        <taxon>Chiroptera</taxon>
        <taxon>Yangochiroptera</taxon>
        <taxon>Vespertilionidae</taxon>
        <taxon>Myotis</taxon>
    </lineage>
</organism>
<evidence type="ECO:0000256" key="10">
    <source>
        <dbReference type="ARBA" id="ARBA00024373"/>
    </source>
</evidence>
<reference evidence="12 13" key="1">
    <citation type="journal article" date="2013" name="Nat. Commun.">
        <title>Genome analysis reveals insights into physiology and longevity of the Brandt's bat Myotis brandtii.</title>
        <authorList>
            <person name="Seim I."/>
            <person name="Fang X."/>
            <person name="Xiong Z."/>
            <person name="Lobanov A.V."/>
            <person name="Huang Z."/>
            <person name="Ma S."/>
            <person name="Feng Y."/>
            <person name="Turanov A.A."/>
            <person name="Zhu Y."/>
            <person name="Lenz T.L."/>
            <person name="Gerashchenko M.V."/>
            <person name="Fan D."/>
            <person name="Hee Yim S."/>
            <person name="Yao X."/>
            <person name="Jordan D."/>
            <person name="Xiong Y."/>
            <person name="Ma Y."/>
            <person name="Lyapunov A.N."/>
            <person name="Chen G."/>
            <person name="Kulakova O.I."/>
            <person name="Sun Y."/>
            <person name="Lee S.G."/>
            <person name="Bronson R.T."/>
            <person name="Moskalev A.A."/>
            <person name="Sunyaev S.R."/>
            <person name="Zhang G."/>
            <person name="Krogh A."/>
            <person name="Wang J."/>
            <person name="Gladyshev V.N."/>
        </authorList>
    </citation>
    <scope>NUCLEOTIDE SEQUENCE [LARGE SCALE GENOMIC DNA]</scope>
</reference>
<feature type="signal peptide" evidence="11">
    <location>
        <begin position="1"/>
        <end position="21"/>
    </location>
</feature>
<evidence type="ECO:0000313" key="13">
    <source>
        <dbReference type="Proteomes" id="UP000052978"/>
    </source>
</evidence>
<dbReference type="Pfam" id="PF00714">
    <property type="entry name" value="IFN-gamma"/>
    <property type="match status" value="1"/>
</dbReference>
<dbReference type="GO" id="GO:0005133">
    <property type="term" value="F:type II interferon receptor binding"/>
    <property type="evidence" value="ECO:0007669"/>
    <property type="project" value="InterPro"/>
</dbReference>
<dbReference type="InterPro" id="IPR009079">
    <property type="entry name" value="4_helix_cytokine-like_core"/>
</dbReference>
<dbReference type="AlphaFoldDB" id="S7MEP8"/>
<name>S7MEP8_MYOBR</name>
<protein>
    <recommendedName>
        <fullName evidence="3">Interferon gamma</fullName>
    </recommendedName>
</protein>
<dbReference type="GO" id="GO:0002250">
    <property type="term" value="P:adaptive immune response"/>
    <property type="evidence" value="ECO:0007669"/>
    <property type="project" value="TreeGrafter"/>
</dbReference>
<evidence type="ECO:0000256" key="2">
    <source>
        <dbReference type="ARBA" id="ARBA00007566"/>
    </source>
</evidence>
<keyword evidence="11" id="KW-0732">Signal</keyword>
<gene>
    <name evidence="12" type="ORF">D623_10008524</name>
</gene>
<dbReference type="Proteomes" id="UP000052978">
    <property type="component" value="Unassembled WGS sequence"/>
</dbReference>
<keyword evidence="8" id="KW-0325">Glycoprotein</keyword>
<dbReference type="GO" id="GO:0001774">
    <property type="term" value="P:microglial cell activation"/>
    <property type="evidence" value="ECO:0007669"/>
    <property type="project" value="UniProtKB-ARBA"/>
</dbReference>
<dbReference type="GO" id="GO:0045785">
    <property type="term" value="P:positive regulation of cell adhesion"/>
    <property type="evidence" value="ECO:0007669"/>
    <property type="project" value="UniProtKB-ARBA"/>
</dbReference>
<keyword evidence="4" id="KW-0202">Cytokine</keyword>
<dbReference type="eggNOG" id="ENOG502SBGW">
    <property type="taxonomic scope" value="Eukaryota"/>
</dbReference>
<dbReference type="GO" id="GO:0005615">
    <property type="term" value="C:extracellular space"/>
    <property type="evidence" value="ECO:0007669"/>
    <property type="project" value="UniProtKB-KW"/>
</dbReference>
<dbReference type="FunFam" id="1.20.1250.10:FF:000007">
    <property type="entry name" value="Interferon gamma"/>
    <property type="match status" value="1"/>
</dbReference>
<dbReference type="InterPro" id="IPR002069">
    <property type="entry name" value="Interferon_gamma"/>
</dbReference>
<comment type="subunit">
    <text evidence="10">Homodimer. Interacts with IFNGR1 (via extracellular domain); this interaction promotes IFNGR1 dimerization.</text>
</comment>
<dbReference type="Gene3D" id="1.20.1250.10">
    <property type="match status" value="1"/>
</dbReference>
<evidence type="ECO:0000256" key="9">
    <source>
        <dbReference type="ARBA" id="ARBA00023283"/>
    </source>
</evidence>
<evidence type="ECO:0000256" key="11">
    <source>
        <dbReference type="SAM" id="SignalP"/>
    </source>
</evidence>
<feature type="chain" id="PRO_5004543035" description="Interferon gamma" evidence="11">
    <location>
        <begin position="22"/>
        <end position="246"/>
    </location>
</feature>
<comment type="subcellular location">
    <subcellularLocation>
        <location evidence="1">Secreted</location>
    </subcellularLocation>
</comment>
<proteinExistence type="inferred from homology"/>
<dbReference type="GO" id="GO:0060333">
    <property type="term" value="P:type II interferon-mediated signaling pathway"/>
    <property type="evidence" value="ECO:0007669"/>
    <property type="project" value="UniProtKB-ARBA"/>
</dbReference>
<dbReference type="GO" id="GO:0005125">
    <property type="term" value="F:cytokine activity"/>
    <property type="evidence" value="ECO:0007669"/>
    <property type="project" value="UniProtKB-KW"/>
</dbReference>
<sequence length="246" mass="28449">MQGNCILTSGLLFATLSLAIAKHKQSSFTKSCHPRGTLSQAVDMLYVKTARLKATIPEDSIKNIRLLKKKSKKLFMKNCRFQEQLLSFFMEDVFGQLQVRKAIQFVEEFHSLRQKLSRCNATSSDVGNGGHLFLDILTNWKGESDIKIIQSQIVSFYFKLFDNIEDNKTIQNSLDIIKEELRVKVFNSSNSKMEDFKKLIQTPVNDQRVQRKAISELFNVITELSKSNSKMRKRRQNLFRGWRASK</sequence>
<dbReference type="GO" id="GO:0051607">
    <property type="term" value="P:defense response to virus"/>
    <property type="evidence" value="ECO:0007669"/>
    <property type="project" value="UniProtKB-KW"/>
</dbReference>
<dbReference type="EMBL" id="KE161089">
    <property type="protein sequence ID" value="EPQ01655.1"/>
    <property type="molecule type" value="Genomic_DNA"/>
</dbReference>
<keyword evidence="13" id="KW-1185">Reference proteome</keyword>
<evidence type="ECO:0000256" key="7">
    <source>
        <dbReference type="ARBA" id="ARBA00023118"/>
    </source>
</evidence>